<dbReference type="Pfam" id="PF13560">
    <property type="entry name" value="HTH_31"/>
    <property type="match status" value="1"/>
</dbReference>
<sequence>MTPVPGPYAYLAALLETQLPALLKDERRRRGLSQRAAAHQIGVSYSTICRIENGHDCALSNAAAVLRWLEEQP</sequence>
<reference evidence="2 3" key="1">
    <citation type="submission" date="2020-08" db="EMBL/GenBank/DDBJ databases">
        <title>Sequencing the genomes of 1000 actinobacteria strains.</title>
        <authorList>
            <person name="Klenk H.-P."/>
        </authorList>
    </citation>
    <scope>NUCLEOTIDE SEQUENCE [LARGE SCALE GENOMIC DNA]</scope>
    <source>
        <strain evidence="2 3">DSM 45823</strain>
    </source>
</reference>
<dbReference type="SMART" id="SM00530">
    <property type="entry name" value="HTH_XRE"/>
    <property type="match status" value="1"/>
</dbReference>
<evidence type="ECO:0000313" key="3">
    <source>
        <dbReference type="Proteomes" id="UP000539313"/>
    </source>
</evidence>
<dbReference type="GO" id="GO:0003677">
    <property type="term" value="F:DNA binding"/>
    <property type="evidence" value="ECO:0007669"/>
    <property type="project" value="UniProtKB-KW"/>
</dbReference>
<gene>
    <name evidence="2" type="ORF">HNR21_002565</name>
</gene>
<keyword evidence="3" id="KW-1185">Reference proteome</keyword>
<dbReference type="Proteomes" id="UP000539313">
    <property type="component" value="Unassembled WGS sequence"/>
</dbReference>
<name>A0A7W3MXH5_9ACTN</name>
<protein>
    <submittedName>
        <fullName evidence="2">DNA-binding XRE family transcriptional regulator</fullName>
    </submittedName>
</protein>
<dbReference type="RefSeq" id="WP_182705366.1">
    <property type="nucleotide sequence ID" value="NZ_JACJII010000001.1"/>
</dbReference>
<evidence type="ECO:0000259" key="1">
    <source>
        <dbReference type="PROSITE" id="PS50943"/>
    </source>
</evidence>
<evidence type="ECO:0000313" key="2">
    <source>
        <dbReference type="EMBL" id="MBA9003683.1"/>
    </source>
</evidence>
<comment type="caution">
    <text evidence="2">The sequence shown here is derived from an EMBL/GenBank/DDBJ whole genome shotgun (WGS) entry which is preliminary data.</text>
</comment>
<dbReference type="CDD" id="cd00093">
    <property type="entry name" value="HTH_XRE"/>
    <property type="match status" value="1"/>
</dbReference>
<dbReference type="InterPro" id="IPR010982">
    <property type="entry name" value="Lambda_DNA-bd_dom_sf"/>
</dbReference>
<dbReference type="InterPro" id="IPR001387">
    <property type="entry name" value="Cro/C1-type_HTH"/>
</dbReference>
<dbReference type="SUPFAM" id="SSF47413">
    <property type="entry name" value="lambda repressor-like DNA-binding domains"/>
    <property type="match status" value="1"/>
</dbReference>
<organism evidence="2 3">
    <name type="scientific">Thermomonospora cellulosilytica</name>
    <dbReference type="NCBI Taxonomy" id="1411118"/>
    <lineage>
        <taxon>Bacteria</taxon>
        <taxon>Bacillati</taxon>
        <taxon>Actinomycetota</taxon>
        <taxon>Actinomycetes</taxon>
        <taxon>Streptosporangiales</taxon>
        <taxon>Thermomonosporaceae</taxon>
        <taxon>Thermomonospora</taxon>
    </lineage>
</organism>
<dbReference type="PROSITE" id="PS50943">
    <property type="entry name" value="HTH_CROC1"/>
    <property type="match status" value="1"/>
</dbReference>
<proteinExistence type="predicted"/>
<keyword evidence="2" id="KW-0238">DNA-binding</keyword>
<feature type="domain" description="HTH cro/C1-type" evidence="1">
    <location>
        <begin position="23"/>
        <end position="54"/>
    </location>
</feature>
<dbReference type="EMBL" id="JACJII010000001">
    <property type="protein sequence ID" value="MBA9003683.1"/>
    <property type="molecule type" value="Genomic_DNA"/>
</dbReference>
<dbReference type="Gene3D" id="1.10.260.40">
    <property type="entry name" value="lambda repressor-like DNA-binding domains"/>
    <property type="match status" value="1"/>
</dbReference>
<dbReference type="AlphaFoldDB" id="A0A7W3MXH5"/>
<accession>A0A7W3MXH5</accession>